<protein>
    <submittedName>
        <fullName evidence="1">Uncharacterized protein</fullName>
    </submittedName>
</protein>
<dbReference type="STRING" id="362418.IW19_14065"/>
<accession>A0A085ZQ50</accession>
<gene>
    <name evidence="1" type="ORF">IW19_14065</name>
</gene>
<evidence type="ECO:0000313" key="1">
    <source>
        <dbReference type="EMBL" id="KFF06564.1"/>
    </source>
</evidence>
<dbReference type="EMBL" id="JPRL01000001">
    <property type="protein sequence ID" value="KFF06564.1"/>
    <property type="molecule type" value="Genomic_DNA"/>
</dbReference>
<proteinExistence type="predicted"/>
<comment type="caution">
    <text evidence="1">The sequence shown here is derived from an EMBL/GenBank/DDBJ whole genome shotgun (WGS) entry which is preliminary data.</text>
</comment>
<organism evidence="1 2">
    <name type="scientific">Flavobacterium reichenbachii</name>
    <dbReference type="NCBI Taxonomy" id="362418"/>
    <lineage>
        <taxon>Bacteria</taxon>
        <taxon>Pseudomonadati</taxon>
        <taxon>Bacteroidota</taxon>
        <taxon>Flavobacteriia</taxon>
        <taxon>Flavobacteriales</taxon>
        <taxon>Flavobacteriaceae</taxon>
        <taxon>Flavobacterium</taxon>
    </lineage>
</organism>
<dbReference type="Proteomes" id="UP000028715">
    <property type="component" value="Unassembled WGS sequence"/>
</dbReference>
<dbReference type="RefSeq" id="WP_035685101.1">
    <property type="nucleotide sequence ID" value="NZ_MUHF01000001.1"/>
</dbReference>
<keyword evidence="2" id="KW-1185">Reference proteome</keyword>
<reference evidence="1 2" key="1">
    <citation type="submission" date="2014-07" db="EMBL/GenBank/DDBJ databases">
        <title>Genome of Flavobacterium reichenbachii LMG 25512.</title>
        <authorList>
            <person name="Stropko S.J."/>
            <person name="Pipes S.E."/>
            <person name="Newman J.D."/>
        </authorList>
    </citation>
    <scope>NUCLEOTIDE SEQUENCE [LARGE SCALE GENOMIC DNA]</scope>
    <source>
        <strain evidence="1 2">LMG 25512</strain>
    </source>
</reference>
<name>A0A085ZQ50_9FLAO</name>
<evidence type="ECO:0000313" key="2">
    <source>
        <dbReference type="Proteomes" id="UP000028715"/>
    </source>
</evidence>
<sequence length="73" mass="8917">MEHKFNDWAMYLNVCASYSETFRQEMAVQLLEEFYRLLEFESPCWRERPARERNEMINTVKPKKLQISLKLLS</sequence>
<dbReference type="AlphaFoldDB" id="A0A085ZQ50"/>